<sequence length="642" mass="69946">MSSTIRRIFIDAGGECSGRGAHVSATRVRLNLWQEVAIYRQKRPDLFIAVVPLTDPDILPAIADGGLEIVPLQKAGPRSARGYSSKNKQSLRTQLCEISAGLVASSATPRDAWMWHCRGVASPPGEREIALVFGLSAFDEGTSTLPPKLLNRASKAMADIRAYELQQEALQLMGEPVSTGPRVDSQLLSMLDLFPPGLVVNVTGVADAEALIAKKILNTPDARHPPPRDGIYTVAMASGPAQSVLAWVTWKPHLGLPGYSEIRAATERGQPKAFASPRAAAVQHSDLDSEPSPFVQQVQTVGTFDPRDLKWLNAFGEDWKLGMGNADAAPPAHAKRGVSHVELVAWYAPHHLHAEEAWGIWVDAQQLDALVLAVSGDLAREGLTPVVVDALAAQMVVGFLQEREMFHARCEAVLTWLELLAGGPKFVRYQERVLITGRHAGNAVQDALASFWAWSWLCPTSMMAEIAGPLSFEDRGVLQRTLEARFGLERSGALGRNVAQWRLLATQMAQGRLRASSDGLGLPLEGILRADAKLPFEFSGADVPFHVVGTGKVARDLADELARHGIPSRSELRQAILNHFKCALLPQSSQFTCEVFVGRAGRTFQLPRRTPLSATVFEEFLRHFRLSAADYRDKVRPGLTPS</sequence>
<name>A0ABU8X840_9BURK</name>
<accession>A0ABU8X840</accession>
<evidence type="ECO:0000313" key="2">
    <source>
        <dbReference type="Proteomes" id="UP001367030"/>
    </source>
</evidence>
<proteinExistence type="predicted"/>
<dbReference type="RefSeq" id="WP_340335942.1">
    <property type="nucleotide sequence ID" value="NZ_JBBKZS010000005.1"/>
</dbReference>
<evidence type="ECO:0000313" key="1">
    <source>
        <dbReference type="EMBL" id="MEJ8855869.1"/>
    </source>
</evidence>
<organism evidence="1 2">
    <name type="scientific">Variovorax robiniae</name>
    <dbReference type="NCBI Taxonomy" id="1836199"/>
    <lineage>
        <taxon>Bacteria</taxon>
        <taxon>Pseudomonadati</taxon>
        <taxon>Pseudomonadota</taxon>
        <taxon>Betaproteobacteria</taxon>
        <taxon>Burkholderiales</taxon>
        <taxon>Comamonadaceae</taxon>
        <taxon>Variovorax</taxon>
    </lineage>
</organism>
<protein>
    <submittedName>
        <fullName evidence="1">Uncharacterized protein</fullName>
    </submittedName>
</protein>
<dbReference type="Proteomes" id="UP001367030">
    <property type="component" value="Unassembled WGS sequence"/>
</dbReference>
<gene>
    <name evidence="1" type="ORF">WKW79_14900</name>
</gene>
<keyword evidence="2" id="KW-1185">Reference proteome</keyword>
<comment type="caution">
    <text evidence="1">The sequence shown here is derived from an EMBL/GenBank/DDBJ whole genome shotgun (WGS) entry which is preliminary data.</text>
</comment>
<reference evidence="1 2" key="1">
    <citation type="submission" date="2024-03" db="EMBL/GenBank/DDBJ databases">
        <title>Novel species of the genus Variovorax.</title>
        <authorList>
            <person name="Liu Q."/>
            <person name="Xin Y.-H."/>
        </authorList>
    </citation>
    <scope>NUCLEOTIDE SEQUENCE [LARGE SCALE GENOMIC DNA]</scope>
    <source>
        <strain evidence="1 2">KACC 18901</strain>
    </source>
</reference>
<dbReference type="EMBL" id="JBBKZS010000005">
    <property type="protein sequence ID" value="MEJ8855869.1"/>
    <property type="molecule type" value="Genomic_DNA"/>
</dbReference>